<evidence type="ECO:0000313" key="9">
    <source>
        <dbReference type="Proteomes" id="UP000018877"/>
    </source>
</evidence>
<dbReference type="SUPFAM" id="SSF50156">
    <property type="entry name" value="PDZ domain-like"/>
    <property type="match status" value="1"/>
</dbReference>
<evidence type="ECO:0000313" key="8">
    <source>
        <dbReference type="EMBL" id="ETI68217.1"/>
    </source>
</evidence>
<dbReference type="Pfam" id="PF13180">
    <property type="entry name" value="PDZ_2"/>
    <property type="match status" value="1"/>
</dbReference>
<evidence type="ECO:0000256" key="5">
    <source>
        <dbReference type="SAM" id="MobiDB-lite"/>
    </source>
</evidence>
<keyword evidence="2" id="KW-0645">Protease</keyword>
<protein>
    <submittedName>
        <fullName evidence="8">Peptidase S1 and S6 chymotrypsin/Hap</fullName>
    </submittedName>
</protein>
<feature type="region of interest" description="Disordered" evidence="5">
    <location>
        <begin position="1"/>
        <end position="75"/>
    </location>
</feature>
<evidence type="ECO:0000256" key="2">
    <source>
        <dbReference type="ARBA" id="ARBA00022670"/>
    </source>
</evidence>
<comment type="similarity">
    <text evidence="1">Belongs to the peptidase S1C family.</text>
</comment>
<organism evidence="8 9">
    <name type="scientific">Neobacillus vireti LMG 21834</name>
    <dbReference type="NCBI Taxonomy" id="1131730"/>
    <lineage>
        <taxon>Bacteria</taxon>
        <taxon>Bacillati</taxon>
        <taxon>Bacillota</taxon>
        <taxon>Bacilli</taxon>
        <taxon>Bacillales</taxon>
        <taxon>Bacillaceae</taxon>
        <taxon>Neobacillus</taxon>
    </lineage>
</organism>
<evidence type="ECO:0000256" key="1">
    <source>
        <dbReference type="ARBA" id="ARBA00010541"/>
    </source>
</evidence>
<dbReference type="InterPro" id="IPR051201">
    <property type="entry name" value="Chloro_Bact_Ser_Proteases"/>
</dbReference>
<dbReference type="PANTHER" id="PTHR43343">
    <property type="entry name" value="PEPTIDASE S12"/>
    <property type="match status" value="1"/>
</dbReference>
<evidence type="ECO:0000259" key="7">
    <source>
        <dbReference type="PROSITE" id="PS50106"/>
    </source>
</evidence>
<feature type="domain" description="PDZ" evidence="7">
    <location>
        <begin position="373"/>
        <end position="467"/>
    </location>
</feature>
<dbReference type="PRINTS" id="PR00834">
    <property type="entry name" value="PROTEASES2C"/>
</dbReference>
<dbReference type="Gene3D" id="2.40.10.10">
    <property type="entry name" value="Trypsin-like serine proteases"/>
    <property type="match status" value="2"/>
</dbReference>
<dbReference type="InterPro" id="IPR001478">
    <property type="entry name" value="PDZ"/>
</dbReference>
<dbReference type="SMART" id="SM00228">
    <property type="entry name" value="PDZ"/>
    <property type="match status" value="1"/>
</dbReference>
<dbReference type="EMBL" id="ALAN01000075">
    <property type="protein sequence ID" value="ETI68217.1"/>
    <property type="molecule type" value="Genomic_DNA"/>
</dbReference>
<feature type="compositionally biased region" description="Basic and acidic residues" evidence="5">
    <location>
        <begin position="58"/>
        <end position="73"/>
    </location>
</feature>
<dbReference type="InterPro" id="IPR036034">
    <property type="entry name" value="PDZ_sf"/>
</dbReference>
<sequence length="482" mass="51138">MDYKNENEFEKDQTNSSEITDSSSTEAFSNDTNDFENDGGNRHAVDAEFTVEAVDSINTDKSEEPTKSDRLEEAAVPPGIEQTRTTNEVVQKKPKKRNLKGFASTLAAGVIGSVLTLTILPHTDYIKSFYPNAENQVASSSDNSVKPVSAQPTMASSGSIADTVEKVSKAIVGVVNFQQQQNNDIWGNSSSGQSVQAGSGSGIIFQKNNDIAYIATNNHVVEGASKLEISLYDGQKTTAEVVGTDALTDLAVLKIDAKYVTSTAAFGDSSKLRPGDQVFAIGNPLGLNLSRTVTQGIVSAVDRSIAISTSAGNWDTNVIQTDAAINPGNSGGALINPQGQVIGINSLKISESGVEGLGFAIPSNDLLPIVNQLIKSGKVDRPYLGVGLADLDQVPQVYWQNLPDNVKGVLVMNIDPNSTAARAGFQPKDVIVSMNGTKIANSSELRKFLYSKVKTGDAIKFEVYRDGKLITLIGKLSANKGA</sequence>
<dbReference type="FunFam" id="2.40.10.10:FF:000001">
    <property type="entry name" value="Periplasmic serine protease DegS"/>
    <property type="match status" value="1"/>
</dbReference>
<dbReference type="AlphaFoldDB" id="A0AB94IMB8"/>
<keyword evidence="6" id="KW-0472">Membrane</keyword>
<keyword evidence="4" id="KW-0720">Serine protease</keyword>
<dbReference type="SUPFAM" id="SSF50494">
    <property type="entry name" value="Trypsin-like serine proteases"/>
    <property type="match status" value="1"/>
</dbReference>
<dbReference type="InterPro" id="IPR009003">
    <property type="entry name" value="Peptidase_S1_PA"/>
</dbReference>
<feature type="compositionally biased region" description="Basic and acidic residues" evidence="5">
    <location>
        <begin position="1"/>
        <end position="13"/>
    </location>
</feature>
<name>A0AB94IMB8_9BACI</name>
<dbReference type="RefSeq" id="WP_024028967.1">
    <property type="nucleotide sequence ID" value="NZ_ALAN01000075.1"/>
</dbReference>
<evidence type="ECO:0000256" key="6">
    <source>
        <dbReference type="SAM" id="Phobius"/>
    </source>
</evidence>
<dbReference type="InterPro" id="IPR043504">
    <property type="entry name" value="Peptidase_S1_PA_chymotrypsin"/>
</dbReference>
<evidence type="ECO:0000256" key="4">
    <source>
        <dbReference type="ARBA" id="ARBA00022825"/>
    </source>
</evidence>
<gene>
    <name evidence="8" type="ORF">BAVI_13919</name>
</gene>
<reference evidence="8 9" key="1">
    <citation type="journal article" date="2014" name="Environ. Microbiol.">
        <title>The nitrate-ammonifying and nosZ-carrying bacterium Bacillus vireti is a potent source and sink for nitric and nitrous oxide under high nitrate conditions.</title>
        <authorList>
            <person name="Mania D."/>
            <person name="Heylen K."/>
            <person name="van Spanning R.J."/>
            <person name="Frostegard A."/>
        </authorList>
    </citation>
    <scope>NUCLEOTIDE SEQUENCE [LARGE SCALE GENOMIC DNA]</scope>
    <source>
        <strain evidence="8 9">LMG 21834</strain>
    </source>
</reference>
<accession>A0AB94IMB8</accession>
<dbReference type="GO" id="GO:0006508">
    <property type="term" value="P:proteolysis"/>
    <property type="evidence" value="ECO:0007669"/>
    <property type="project" value="UniProtKB-KW"/>
</dbReference>
<keyword evidence="3" id="KW-0378">Hydrolase</keyword>
<dbReference type="PANTHER" id="PTHR43343:SF3">
    <property type="entry name" value="PROTEASE DO-LIKE 8, CHLOROPLASTIC"/>
    <property type="match status" value="1"/>
</dbReference>
<dbReference type="Gene3D" id="2.30.42.10">
    <property type="match status" value="1"/>
</dbReference>
<keyword evidence="6" id="KW-0812">Transmembrane</keyword>
<dbReference type="PROSITE" id="PS50106">
    <property type="entry name" value="PDZ"/>
    <property type="match status" value="1"/>
</dbReference>
<evidence type="ECO:0000256" key="3">
    <source>
        <dbReference type="ARBA" id="ARBA00022801"/>
    </source>
</evidence>
<keyword evidence="9" id="KW-1185">Reference proteome</keyword>
<feature type="transmembrane region" description="Helical" evidence="6">
    <location>
        <begin position="101"/>
        <end position="120"/>
    </location>
</feature>
<proteinExistence type="inferred from homology"/>
<comment type="caution">
    <text evidence="8">The sequence shown here is derived from an EMBL/GenBank/DDBJ whole genome shotgun (WGS) entry which is preliminary data.</text>
</comment>
<dbReference type="GO" id="GO:0004252">
    <property type="term" value="F:serine-type endopeptidase activity"/>
    <property type="evidence" value="ECO:0007669"/>
    <property type="project" value="InterPro"/>
</dbReference>
<dbReference type="Proteomes" id="UP000018877">
    <property type="component" value="Unassembled WGS sequence"/>
</dbReference>
<dbReference type="Pfam" id="PF13365">
    <property type="entry name" value="Trypsin_2"/>
    <property type="match status" value="1"/>
</dbReference>
<keyword evidence="6" id="KW-1133">Transmembrane helix</keyword>
<dbReference type="InterPro" id="IPR001940">
    <property type="entry name" value="Peptidase_S1C"/>
</dbReference>
<feature type="compositionally biased region" description="Polar residues" evidence="5">
    <location>
        <begin position="14"/>
        <end position="32"/>
    </location>
</feature>